<dbReference type="Pfam" id="PF12680">
    <property type="entry name" value="SnoaL_2"/>
    <property type="match status" value="1"/>
</dbReference>
<keyword evidence="3" id="KW-1185">Reference proteome</keyword>
<organism evidence="2 3">
    <name type="scientific">Mycobacterium lentiflavum</name>
    <dbReference type="NCBI Taxonomy" id="141349"/>
    <lineage>
        <taxon>Bacteria</taxon>
        <taxon>Bacillati</taxon>
        <taxon>Actinomycetota</taxon>
        <taxon>Actinomycetes</taxon>
        <taxon>Mycobacteriales</taxon>
        <taxon>Mycobacteriaceae</taxon>
        <taxon>Mycobacterium</taxon>
        <taxon>Mycobacterium simiae complex</taxon>
    </lineage>
</organism>
<dbReference type="SUPFAM" id="SSF54427">
    <property type="entry name" value="NTF2-like"/>
    <property type="match status" value="1"/>
</dbReference>
<feature type="domain" description="SnoaL-like" evidence="1">
    <location>
        <begin position="7"/>
        <end position="103"/>
    </location>
</feature>
<dbReference type="Gene3D" id="3.10.450.50">
    <property type="match status" value="1"/>
</dbReference>
<protein>
    <submittedName>
        <fullName evidence="2">Nuclear transport factor 2 family protein</fullName>
    </submittedName>
</protein>
<gene>
    <name evidence="2" type="ORF">MJO58_14960</name>
</gene>
<dbReference type="RefSeq" id="WP_239719892.1">
    <property type="nucleotide sequence ID" value="NZ_CP092423.2"/>
</dbReference>
<sequence>MTAPAISRWLEFIERGELDVLDSLIADDAVFYSPAVFTPQQGKKLVAKYLLAAERMFHGTDFHYVGQWKTERSAVLEFAVNIDGVHVEGIDIIAWNTHDQITSVKVMVRPLQGLQHVVTKMGELLAGGTH</sequence>
<dbReference type="Proteomes" id="UP001055171">
    <property type="component" value="Chromosome"/>
</dbReference>
<dbReference type="EMBL" id="CP092423">
    <property type="protein sequence ID" value="ULP40326.1"/>
    <property type="molecule type" value="Genomic_DNA"/>
</dbReference>
<evidence type="ECO:0000313" key="2">
    <source>
        <dbReference type="EMBL" id="ULP40326.1"/>
    </source>
</evidence>
<reference evidence="2" key="1">
    <citation type="submission" date="2022-08" db="EMBL/GenBank/DDBJ databases">
        <title>Complete genome sequence of 14 non-tuberculosis mycobacteria type-strains.</title>
        <authorList>
            <person name="Igarashi Y."/>
            <person name="Osugi A."/>
            <person name="Mitarai S."/>
        </authorList>
    </citation>
    <scope>NUCLEOTIDE SEQUENCE</scope>
    <source>
        <strain evidence="2">ATCC 51985</strain>
    </source>
</reference>
<accession>A0ABY3UNS4</accession>
<name>A0ABY3UNS4_MYCLN</name>
<proteinExistence type="predicted"/>
<evidence type="ECO:0000259" key="1">
    <source>
        <dbReference type="Pfam" id="PF12680"/>
    </source>
</evidence>
<dbReference type="InterPro" id="IPR037401">
    <property type="entry name" value="SnoaL-like"/>
</dbReference>
<dbReference type="InterPro" id="IPR032710">
    <property type="entry name" value="NTF2-like_dom_sf"/>
</dbReference>
<evidence type="ECO:0000313" key="3">
    <source>
        <dbReference type="Proteomes" id="UP001055171"/>
    </source>
</evidence>